<evidence type="ECO:0000259" key="2">
    <source>
        <dbReference type="Pfam" id="PF00198"/>
    </source>
</evidence>
<dbReference type="AlphaFoldDB" id="A0A5D0TY71"/>
<keyword evidence="4" id="KW-1185">Reference proteome</keyword>
<organism evidence="3 4">
    <name type="scientific">Actinomadura syzygii</name>
    <dbReference type="NCBI Taxonomy" id="1427538"/>
    <lineage>
        <taxon>Bacteria</taxon>
        <taxon>Bacillati</taxon>
        <taxon>Actinomycetota</taxon>
        <taxon>Actinomycetes</taxon>
        <taxon>Streptosporangiales</taxon>
        <taxon>Thermomonosporaceae</taxon>
        <taxon>Actinomadura</taxon>
    </lineage>
</organism>
<dbReference type="Pfam" id="PF00198">
    <property type="entry name" value="2-oxoacid_dh"/>
    <property type="match status" value="1"/>
</dbReference>
<accession>A0A5D0TY71</accession>
<dbReference type="SUPFAM" id="SSF52777">
    <property type="entry name" value="CoA-dependent acyltransferases"/>
    <property type="match status" value="1"/>
</dbReference>
<dbReference type="Proteomes" id="UP000322634">
    <property type="component" value="Unassembled WGS sequence"/>
</dbReference>
<dbReference type="OrthoDB" id="9805770at2"/>
<evidence type="ECO:0000256" key="1">
    <source>
        <dbReference type="SAM" id="MobiDB-lite"/>
    </source>
</evidence>
<proteinExistence type="predicted"/>
<protein>
    <submittedName>
        <fullName evidence="3">2-oxo acid dehydrogenase subunit E2</fullName>
    </submittedName>
</protein>
<dbReference type="Gene3D" id="3.30.559.10">
    <property type="entry name" value="Chloramphenicol acetyltransferase-like domain"/>
    <property type="match status" value="1"/>
</dbReference>
<dbReference type="RefSeq" id="WP_148353569.1">
    <property type="nucleotide sequence ID" value="NZ_JBHSBF010000006.1"/>
</dbReference>
<feature type="region of interest" description="Disordered" evidence="1">
    <location>
        <begin position="248"/>
        <end position="276"/>
    </location>
</feature>
<evidence type="ECO:0000313" key="4">
    <source>
        <dbReference type="Proteomes" id="UP000322634"/>
    </source>
</evidence>
<sequence>MDTRIEPFPRERRHTLYFLDQARAFAPVFLDTEVDWSGIRRRRTSGRGFSTVTHVLHAAARVLAEHPEANSAFSGGVRPKVARYGSVNGKLTFDKVLNGRRIVLSTVLEGLQAASLEEIQDRVEHFRDGDPAVMPEFARVRALHRLPWLAGPVAYRAVSRSLRRRPQTMGTFAVTSLGHRPVDGFHSVGGTTITLGLGRVTDRPVVRGGRVEVAPVLRLNLAFDHRAIDGAEAADVLAEIKERLEADGGGAIREAAAEGRANGTRPAAPRGTEEHR</sequence>
<dbReference type="GO" id="GO:0016746">
    <property type="term" value="F:acyltransferase activity"/>
    <property type="evidence" value="ECO:0007669"/>
    <property type="project" value="InterPro"/>
</dbReference>
<name>A0A5D0TY71_9ACTN</name>
<feature type="domain" description="2-oxoacid dehydrogenase acyltransferase catalytic" evidence="2">
    <location>
        <begin position="155"/>
        <end position="245"/>
    </location>
</feature>
<comment type="caution">
    <text evidence="3">The sequence shown here is derived from an EMBL/GenBank/DDBJ whole genome shotgun (WGS) entry which is preliminary data.</text>
</comment>
<dbReference type="InterPro" id="IPR001078">
    <property type="entry name" value="2-oxoacid_DH_actylTfrase"/>
</dbReference>
<reference evidence="3 4" key="1">
    <citation type="submission" date="2019-08" db="EMBL/GenBank/DDBJ databases">
        <title>Actinomadura sp. nov. CYP1-5 isolated from mountain soil.</title>
        <authorList>
            <person name="Songsumanus A."/>
            <person name="Kuncharoen N."/>
            <person name="Kudo T."/>
            <person name="Yuki M."/>
            <person name="Igarashi Y."/>
            <person name="Tanasupawat S."/>
        </authorList>
    </citation>
    <scope>NUCLEOTIDE SEQUENCE [LARGE SCALE GENOMIC DNA]</scope>
    <source>
        <strain evidence="3 4">GKU157</strain>
    </source>
</reference>
<gene>
    <name evidence="3" type="ORF">FXF65_30800</name>
</gene>
<feature type="compositionally biased region" description="Low complexity" evidence="1">
    <location>
        <begin position="252"/>
        <end position="265"/>
    </location>
</feature>
<evidence type="ECO:0000313" key="3">
    <source>
        <dbReference type="EMBL" id="TYC10316.1"/>
    </source>
</evidence>
<dbReference type="InterPro" id="IPR023213">
    <property type="entry name" value="CAT-like_dom_sf"/>
</dbReference>
<dbReference type="EMBL" id="VSFF01000012">
    <property type="protein sequence ID" value="TYC10316.1"/>
    <property type="molecule type" value="Genomic_DNA"/>
</dbReference>